<dbReference type="Proteomes" id="UP000559027">
    <property type="component" value="Unassembled WGS sequence"/>
</dbReference>
<name>A0A8H5D698_9AGAR</name>
<evidence type="ECO:0000256" key="7">
    <source>
        <dbReference type="ARBA" id="ARBA00023136"/>
    </source>
</evidence>
<keyword evidence="3" id="KW-0589">Pheromone response</keyword>
<comment type="similarity">
    <text evidence="2">Belongs to the G-protein coupled receptor 4 family.</text>
</comment>
<keyword evidence="4 11" id="KW-0812">Transmembrane</keyword>
<comment type="caution">
    <text evidence="12">The sequence shown here is derived from an EMBL/GenBank/DDBJ whole genome shotgun (WGS) entry which is preliminary data.</text>
</comment>
<keyword evidence="7 11" id="KW-0472">Membrane</keyword>
<dbReference type="InterPro" id="IPR000481">
    <property type="entry name" value="GPCR_Pheromne_B_alpha_rcpt"/>
</dbReference>
<evidence type="ECO:0008006" key="14">
    <source>
        <dbReference type="Google" id="ProtNLM"/>
    </source>
</evidence>
<dbReference type="Pfam" id="PF02076">
    <property type="entry name" value="STE3"/>
    <property type="match status" value="1"/>
</dbReference>
<dbReference type="PANTHER" id="PTHR28097:SF1">
    <property type="entry name" value="PHEROMONE A FACTOR RECEPTOR"/>
    <property type="match status" value="1"/>
</dbReference>
<feature type="transmembrane region" description="Helical" evidence="11">
    <location>
        <begin position="73"/>
        <end position="96"/>
    </location>
</feature>
<feature type="transmembrane region" description="Helical" evidence="11">
    <location>
        <begin position="274"/>
        <end position="292"/>
    </location>
</feature>
<evidence type="ECO:0000256" key="11">
    <source>
        <dbReference type="SAM" id="Phobius"/>
    </source>
</evidence>
<keyword evidence="9" id="KW-0807">Transducer</keyword>
<feature type="compositionally biased region" description="Low complexity" evidence="10">
    <location>
        <begin position="433"/>
        <end position="446"/>
    </location>
</feature>
<organism evidence="12 13">
    <name type="scientific">Leucocoprinus leucothites</name>
    <dbReference type="NCBI Taxonomy" id="201217"/>
    <lineage>
        <taxon>Eukaryota</taxon>
        <taxon>Fungi</taxon>
        <taxon>Dikarya</taxon>
        <taxon>Basidiomycota</taxon>
        <taxon>Agaricomycotina</taxon>
        <taxon>Agaricomycetes</taxon>
        <taxon>Agaricomycetidae</taxon>
        <taxon>Agaricales</taxon>
        <taxon>Agaricineae</taxon>
        <taxon>Agaricaceae</taxon>
        <taxon>Leucocoprinus</taxon>
    </lineage>
</organism>
<evidence type="ECO:0000256" key="1">
    <source>
        <dbReference type="ARBA" id="ARBA00004141"/>
    </source>
</evidence>
<dbReference type="CDD" id="cd14966">
    <property type="entry name" value="7tmD_STE3"/>
    <property type="match status" value="1"/>
</dbReference>
<evidence type="ECO:0000256" key="9">
    <source>
        <dbReference type="ARBA" id="ARBA00023224"/>
    </source>
</evidence>
<accession>A0A8H5D698</accession>
<dbReference type="PRINTS" id="PR00899">
    <property type="entry name" value="GPCRSTE3"/>
</dbReference>
<proteinExistence type="inferred from homology"/>
<dbReference type="GO" id="GO:0004934">
    <property type="term" value="F:mating-type alpha-factor pheromone receptor activity"/>
    <property type="evidence" value="ECO:0007669"/>
    <property type="project" value="InterPro"/>
</dbReference>
<evidence type="ECO:0000256" key="6">
    <source>
        <dbReference type="ARBA" id="ARBA00023040"/>
    </source>
</evidence>
<evidence type="ECO:0000256" key="8">
    <source>
        <dbReference type="ARBA" id="ARBA00023170"/>
    </source>
</evidence>
<evidence type="ECO:0000313" key="13">
    <source>
        <dbReference type="Proteomes" id="UP000559027"/>
    </source>
</evidence>
<feature type="transmembrane region" description="Helical" evidence="11">
    <location>
        <begin position="169"/>
        <end position="187"/>
    </location>
</feature>
<feature type="compositionally biased region" description="Basic and acidic residues" evidence="10">
    <location>
        <begin position="465"/>
        <end position="474"/>
    </location>
</feature>
<dbReference type="EMBL" id="JAACJO010000010">
    <property type="protein sequence ID" value="KAF5353506.1"/>
    <property type="molecule type" value="Genomic_DNA"/>
</dbReference>
<dbReference type="OrthoDB" id="2874149at2759"/>
<comment type="subcellular location">
    <subcellularLocation>
        <location evidence="1">Membrane</location>
        <topology evidence="1">Multi-pass membrane protein</topology>
    </subcellularLocation>
</comment>
<keyword evidence="6" id="KW-0297">G-protein coupled receptor</keyword>
<dbReference type="AlphaFoldDB" id="A0A8H5D698"/>
<dbReference type="GO" id="GO:0005886">
    <property type="term" value="C:plasma membrane"/>
    <property type="evidence" value="ECO:0007669"/>
    <property type="project" value="TreeGrafter"/>
</dbReference>
<keyword evidence="5 11" id="KW-1133">Transmembrane helix</keyword>
<feature type="transmembrane region" description="Helical" evidence="11">
    <location>
        <begin position="41"/>
        <end position="61"/>
    </location>
</feature>
<evidence type="ECO:0000256" key="4">
    <source>
        <dbReference type="ARBA" id="ARBA00022692"/>
    </source>
</evidence>
<evidence type="ECO:0000256" key="2">
    <source>
        <dbReference type="ARBA" id="ARBA00011085"/>
    </source>
</evidence>
<feature type="region of interest" description="Disordered" evidence="10">
    <location>
        <begin position="433"/>
        <end position="474"/>
    </location>
</feature>
<protein>
    <recommendedName>
        <fullName evidence="14">Pheromone receptor</fullName>
    </recommendedName>
</protein>
<keyword evidence="8" id="KW-0675">Receptor</keyword>
<evidence type="ECO:0000313" key="12">
    <source>
        <dbReference type="EMBL" id="KAF5353506.1"/>
    </source>
</evidence>
<evidence type="ECO:0000256" key="5">
    <source>
        <dbReference type="ARBA" id="ARBA00022989"/>
    </source>
</evidence>
<feature type="transmembrane region" description="Helical" evidence="11">
    <location>
        <begin position="116"/>
        <end position="136"/>
    </location>
</feature>
<dbReference type="PRINTS" id="PR00901">
    <property type="entry name" value="PHEROMONEBAR"/>
</dbReference>
<feature type="transmembrane region" description="Helical" evidence="11">
    <location>
        <begin position="12"/>
        <end position="29"/>
    </location>
</feature>
<dbReference type="GO" id="GO:0000750">
    <property type="term" value="P:pheromone-dependent signal transduction involved in conjugation with cellular fusion"/>
    <property type="evidence" value="ECO:0007669"/>
    <property type="project" value="TreeGrafter"/>
</dbReference>
<gene>
    <name evidence="12" type="ORF">D9756_007973</name>
</gene>
<reference evidence="12 13" key="1">
    <citation type="journal article" date="2020" name="ISME J.">
        <title>Uncovering the hidden diversity of litter-decomposition mechanisms in mushroom-forming fungi.</title>
        <authorList>
            <person name="Floudas D."/>
            <person name="Bentzer J."/>
            <person name="Ahren D."/>
            <person name="Johansson T."/>
            <person name="Persson P."/>
            <person name="Tunlid A."/>
        </authorList>
    </citation>
    <scope>NUCLEOTIDE SEQUENCE [LARGE SCALE GENOMIC DNA]</scope>
    <source>
        <strain evidence="12 13">CBS 146.42</strain>
    </source>
</reference>
<dbReference type="PANTHER" id="PTHR28097">
    <property type="entry name" value="PHEROMONE A FACTOR RECEPTOR"/>
    <property type="match status" value="1"/>
</dbReference>
<evidence type="ECO:0000256" key="10">
    <source>
        <dbReference type="SAM" id="MobiDB-lite"/>
    </source>
</evidence>
<sequence length="474" mass="51539">MPYPASYPNWVFSLFSGLGFVLCCIPFPWHLEAWNTGTCLFMAWSGLSCLGLCINSIIWNGNAINWAPVWCDIFTRFMVGVNYAIPAASLCINRRLYHIASVRKVTISRAEKRRQIAVDLAIGLGIPILGMILQYIPQGHRFDIYEDFGCLTFTYGTWVAFVLVNTPPLILGLCSGAYAIMSIRAFHKSRSQSKEMLSGYSNLSSGRYLRLMALAATDVVGTVPLAIFVIVTNAQGVVPPWISWADTHSGFSRVDQFPAMLWRSSWRAETGLETTRWSCVACAFVFFAYFGFADEARKHYRSAVSSVAKRVGVSTGSFGNSSGIFSSAGMSKGGVGSHPGSMPGFGTDKVIRKDSFDGSFSDASSNLKEAGTFSVPPSPVVDQKGSSFTNIFASKKKFNEEVFKPSFQYDDLVLPDIGGTLDNGSKDDILTIPSTAPSSASSISIPEPAVTRPDTADVPVSVTADPHRNSHDMV</sequence>
<dbReference type="InterPro" id="IPR001499">
    <property type="entry name" value="GPCR_STE3"/>
</dbReference>
<evidence type="ECO:0000256" key="3">
    <source>
        <dbReference type="ARBA" id="ARBA00022507"/>
    </source>
</evidence>
<keyword evidence="13" id="KW-1185">Reference proteome</keyword>
<feature type="transmembrane region" description="Helical" evidence="11">
    <location>
        <begin position="208"/>
        <end position="231"/>
    </location>
</feature>